<proteinExistence type="inferred from homology"/>
<dbReference type="EMBL" id="MUEK01000007">
    <property type="protein sequence ID" value="OOE39675.1"/>
    <property type="molecule type" value="Genomic_DNA"/>
</dbReference>
<dbReference type="PROSITE" id="PS01314">
    <property type="entry name" value="UPF0047"/>
    <property type="match status" value="1"/>
</dbReference>
<reference evidence="2 3" key="1">
    <citation type="journal article" date="2017" name="Genome Announc.">
        <title>Draft Genome Sequences of Salinivibrio proteolyticus, Salinivibrio sharmensis, Salinivibrio siamensis, Salinivibrio costicola subsp. alcaliphilus, Salinivibrio costicola subsp. vallismortis, and 29 New Isolates Belonging to the Genus Salinivibrio.</title>
        <authorList>
            <person name="Lopez-Hermoso C."/>
            <person name="de la Haba R.R."/>
            <person name="Sanchez-Porro C."/>
            <person name="Bayliss S.C."/>
            <person name="Feil E.J."/>
            <person name="Ventosa A."/>
        </authorList>
    </citation>
    <scope>NUCLEOTIDE SEQUENCE [LARGE SCALE GENOMIC DNA]</scope>
    <source>
        <strain evidence="2 3">AL184</strain>
    </source>
</reference>
<name>A0AB36JYL7_9GAMM</name>
<dbReference type="NCBIfam" id="TIGR00149">
    <property type="entry name" value="TIGR00149_YjbQ"/>
    <property type="match status" value="1"/>
</dbReference>
<organism evidence="2 3">
    <name type="scientific">Salinivibrio kushneri</name>
    <dbReference type="NCBI Taxonomy" id="1908198"/>
    <lineage>
        <taxon>Bacteria</taxon>
        <taxon>Pseudomonadati</taxon>
        <taxon>Pseudomonadota</taxon>
        <taxon>Gammaproteobacteria</taxon>
        <taxon>Vibrionales</taxon>
        <taxon>Vibrionaceae</taxon>
        <taxon>Salinivibrio</taxon>
    </lineage>
</organism>
<comment type="similarity">
    <text evidence="1">Belongs to the UPF0047 family.</text>
</comment>
<dbReference type="Pfam" id="PF01894">
    <property type="entry name" value="YjbQ"/>
    <property type="match status" value="1"/>
</dbReference>
<accession>A0AB36JYL7</accession>
<evidence type="ECO:0000256" key="1">
    <source>
        <dbReference type="ARBA" id="ARBA00005534"/>
    </source>
</evidence>
<evidence type="ECO:0000313" key="3">
    <source>
        <dbReference type="Proteomes" id="UP000189021"/>
    </source>
</evidence>
<comment type="caution">
    <text evidence="2">The sequence shown here is derived from an EMBL/GenBank/DDBJ whole genome shotgun (WGS) entry which is preliminary data.</text>
</comment>
<evidence type="ECO:0000313" key="2">
    <source>
        <dbReference type="EMBL" id="OOE39675.1"/>
    </source>
</evidence>
<dbReference type="InterPro" id="IPR035917">
    <property type="entry name" value="YjbQ-like_sf"/>
</dbReference>
<dbReference type="RefSeq" id="WP_077659314.1">
    <property type="nucleotide sequence ID" value="NZ_CP040021.1"/>
</dbReference>
<dbReference type="AlphaFoldDB" id="A0AB36JYL7"/>
<dbReference type="PANTHER" id="PTHR30615:SF8">
    <property type="entry name" value="UPF0047 PROTEIN C4A8.02C"/>
    <property type="match status" value="1"/>
</dbReference>
<dbReference type="Gene3D" id="2.60.120.460">
    <property type="entry name" value="YjbQ-like"/>
    <property type="match status" value="1"/>
</dbReference>
<dbReference type="SUPFAM" id="SSF111038">
    <property type="entry name" value="YjbQ-like"/>
    <property type="match status" value="1"/>
</dbReference>
<evidence type="ECO:0008006" key="4">
    <source>
        <dbReference type="Google" id="ProtNLM"/>
    </source>
</evidence>
<dbReference type="InterPro" id="IPR001602">
    <property type="entry name" value="UPF0047_YjbQ-like"/>
</dbReference>
<sequence length="144" mass="16053">MWYQTEIRLRARPRGFHLITDEIVHALPMLSDIDVGMVQVFIKHTSASLTLNENADPTVRQDMEAHFNHSVPERAPYYRHTDEGDDDMPAHIKASLLGASITVPISQGQLNLGTWQGVYLGEHRDQGGTRTLVVTLQGAPQANV</sequence>
<dbReference type="Proteomes" id="UP000189021">
    <property type="component" value="Unassembled WGS sequence"/>
</dbReference>
<protein>
    <recommendedName>
        <fullName evidence="4">YjbQ family protein</fullName>
    </recommendedName>
</protein>
<dbReference type="PIRSF" id="PIRSF004681">
    <property type="entry name" value="UCP004681"/>
    <property type="match status" value="1"/>
</dbReference>
<keyword evidence="3" id="KW-1185">Reference proteome</keyword>
<gene>
    <name evidence="2" type="ORF">BZG00_09055</name>
</gene>
<dbReference type="PANTHER" id="PTHR30615">
    <property type="entry name" value="UNCHARACTERIZED PROTEIN YJBQ-RELATED"/>
    <property type="match status" value="1"/>
</dbReference>